<proteinExistence type="predicted"/>
<dbReference type="InterPro" id="IPR036102">
    <property type="entry name" value="OsmC/Ohrsf"/>
</dbReference>
<dbReference type="AlphaFoldDB" id="A0A660SGE6"/>
<accession>A0A660SGE6</accession>
<protein>
    <submittedName>
        <fullName evidence="1">Osmotically inducible protein OsmC</fullName>
    </submittedName>
</protein>
<dbReference type="PANTHER" id="PTHR34352:SF1">
    <property type="entry name" value="PROTEIN YHFA"/>
    <property type="match status" value="1"/>
</dbReference>
<evidence type="ECO:0000313" key="2">
    <source>
        <dbReference type="Proteomes" id="UP000271125"/>
    </source>
</evidence>
<organism evidence="1 2">
    <name type="scientific">candidate division TA06 bacterium</name>
    <dbReference type="NCBI Taxonomy" id="2250710"/>
    <lineage>
        <taxon>Bacteria</taxon>
        <taxon>Bacteria division TA06</taxon>
    </lineage>
</organism>
<dbReference type="InterPro" id="IPR015946">
    <property type="entry name" value="KH_dom-like_a/b"/>
</dbReference>
<reference evidence="1 2" key="1">
    <citation type="submission" date="2018-06" db="EMBL/GenBank/DDBJ databases">
        <title>Extensive metabolic versatility and redundancy in microbially diverse, dynamic hydrothermal sediments.</title>
        <authorList>
            <person name="Dombrowski N."/>
            <person name="Teske A."/>
            <person name="Baker B.J."/>
        </authorList>
    </citation>
    <scope>NUCLEOTIDE SEQUENCE [LARGE SCALE GENOMIC DNA]</scope>
    <source>
        <strain evidence="1">B10_G13</strain>
    </source>
</reference>
<dbReference type="Gene3D" id="3.30.300.20">
    <property type="match status" value="1"/>
</dbReference>
<dbReference type="Pfam" id="PF02566">
    <property type="entry name" value="OsmC"/>
    <property type="match status" value="1"/>
</dbReference>
<evidence type="ECO:0000313" key="1">
    <source>
        <dbReference type="EMBL" id="RKX69216.1"/>
    </source>
</evidence>
<gene>
    <name evidence="1" type="ORF">DRP43_04650</name>
</gene>
<sequence>MENKILVKNVDNYRLISIGPSGHSVIMDSDYQNGTNSAAPPMELILHALAGCTGIDVLSIMNKMKVKYSTFEIEITYKKSIEHPKVYTDINLIYRMKADERYRANITKAVELSENKYCSVSAMLKKAGVNLSYDIELI</sequence>
<dbReference type="PANTHER" id="PTHR34352">
    <property type="entry name" value="PROTEIN YHFA"/>
    <property type="match status" value="1"/>
</dbReference>
<dbReference type="SUPFAM" id="SSF82784">
    <property type="entry name" value="OsmC-like"/>
    <property type="match status" value="1"/>
</dbReference>
<name>A0A660SGE6_UNCT6</name>
<dbReference type="EMBL" id="QNBD01000209">
    <property type="protein sequence ID" value="RKX69216.1"/>
    <property type="molecule type" value="Genomic_DNA"/>
</dbReference>
<dbReference type="Proteomes" id="UP000271125">
    <property type="component" value="Unassembled WGS sequence"/>
</dbReference>
<dbReference type="InterPro" id="IPR003718">
    <property type="entry name" value="OsmC/Ohr_fam"/>
</dbReference>
<comment type="caution">
    <text evidence="1">The sequence shown here is derived from an EMBL/GenBank/DDBJ whole genome shotgun (WGS) entry which is preliminary data.</text>
</comment>